<feature type="domain" description="N-acetyltransferase" evidence="1">
    <location>
        <begin position="1"/>
        <end position="143"/>
    </location>
</feature>
<dbReference type="EMBL" id="CP009285">
    <property type="protein sequence ID" value="AIQ58527.1"/>
    <property type="molecule type" value="Genomic_DNA"/>
</dbReference>
<proteinExistence type="predicted"/>
<dbReference type="SUPFAM" id="SSF55729">
    <property type="entry name" value="Acyl-CoA N-acyltransferases (Nat)"/>
    <property type="match status" value="1"/>
</dbReference>
<dbReference type="GO" id="GO:0004343">
    <property type="term" value="F:glucosamine 6-phosphate N-acetyltransferase activity"/>
    <property type="evidence" value="ECO:0007669"/>
    <property type="project" value="TreeGrafter"/>
</dbReference>
<dbReference type="RefSeq" id="WP_042213527.1">
    <property type="nucleotide sequence ID" value="NZ_CP009285.1"/>
</dbReference>
<protein>
    <recommendedName>
        <fullName evidence="1">N-acetyltransferase domain-containing protein</fullName>
    </recommendedName>
</protein>
<dbReference type="AlphaFoldDB" id="A0A089LCG4"/>
<dbReference type="InterPro" id="IPR016181">
    <property type="entry name" value="Acyl_CoA_acyltransferase"/>
</dbReference>
<dbReference type="KEGG" id="pbd:PBOR_17470"/>
<dbReference type="Pfam" id="PF13673">
    <property type="entry name" value="Acetyltransf_10"/>
    <property type="match status" value="1"/>
</dbReference>
<name>A0A089LCG4_PAEBO</name>
<accession>A0A089LCG4</accession>
<dbReference type="InterPro" id="IPR039143">
    <property type="entry name" value="GNPNAT1-like"/>
</dbReference>
<reference evidence="2" key="1">
    <citation type="submission" date="2014-08" db="EMBL/GenBank/DDBJ databases">
        <title>Comparative genomics of the Paenibacillus odorifer group.</title>
        <authorList>
            <person name="den Bakker H.C."/>
            <person name="Tsai Y.-C.Y.-C."/>
            <person name="Martin N."/>
            <person name="Korlach J."/>
            <person name="Wiedmann M."/>
        </authorList>
    </citation>
    <scope>NUCLEOTIDE SEQUENCE [LARGE SCALE GENOMIC DNA]</scope>
    <source>
        <strain evidence="2">DSM 13188</strain>
    </source>
</reference>
<dbReference type="CDD" id="cd04301">
    <property type="entry name" value="NAT_SF"/>
    <property type="match status" value="1"/>
</dbReference>
<dbReference type="Proteomes" id="UP000029518">
    <property type="component" value="Chromosome"/>
</dbReference>
<dbReference type="PANTHER" id="PTHR13355:SF9">
    <property type="entry name" value="ACETYLTRANSFERASE BSU40680-RELATED"/>
    <property type="match status" value="1"/>
</dbReference>
<evidence type="ECO:0000313" key="3">
    <source>
        <dbReference type="Proteomes" id="UP000029518"/>
    </source>
</evidence>
<dbReference type="OrthoDB" id="9796171at2"/>
<dbReference type="Gene3D" id="3.40.630.30">
    <property type="match status" value="1"/>
</dbReference>
<organism evidence="2 3">
    <name type="scientific">Paenibacillus borealis</name>
    <dbReference type="NCBI Taxonomy" id="160799"/>
    <lineage>
        <taxon>Bacteria</taxon>
        <taxon>Bacillati</taxon>
        <taxon>Bacillota</taxon>
        <taxon>Bacilli</taxon>
        <taxon>Bacillales</taxon>
        <taxon>Paenibacillaceae</taxon>
        <taxon>Paenibacillus</taxon>
    </lineage>
</organism>
<keyword evidence="3" id="KW-1185">Reference proteome</keyword>
<dbReference type="HOGENOM" id="CLU_056607_6_2_9"/>
<gene>
    <name evidence="2" type="ORF">PBOR_17470</name>
</gene>
<sequence length="144" mass="16180">MYVDKVTNEAGLQEAFRIRREVFVEEQGVPLADEFDQYESQAEHILVFHEDEKAAVGTARLRAVDGWAKLERICLLAPYRRSGLGSVIISTLESIAAEQGLRQAKLHGQKQAEGFYQKLGYETSSPVFMEDGIPHVIMVKSLQV</sequence>
<dbReference type="PROSITE" id="PS51186">
    <property type="entry name" value="GNAT"/>
    <property type="match status" value="1"/>
</dbReference>
<dbReference type="InterPro" id="IPR000182">
    <property type="entry name" value="GNAT_dom"/>
</dbReference>
<dbReference type="PANTHER" id="PTHR13355">
    <property type="entry name" value="GLUCOSAMINE 6-PHOSPHATE N-ACETYLTRANSFERASE"/>
    <property type="match status" value="1"/>
</dbReference>
<evidence type="ECO:0000313" key="2">
    <source>
        <dbReference type="EMBL" id="AIQ58527.1"/>
    </source>
</evidence>
<evidence type="ECO:0000259" key="1">
    <source>
        <dbReference type="PROSITE" id="PS51186"/>
    </source>
</evidence>